<accession>A0AAV4ZWL4</accession>
<dbReference type="AlphaFoldDB" id="A0AAV4ZWL4"/>
<feature type="compositionally biased region" description="Low complexity" evidence="1">
    <location>
        <begin position="200"/>
        <end position="209"/>
    </location>
</feature>
<evidence type="ECO:0000256" key="1">
    <source>
        <dbReference type="SAM" id="MobiDB-lite"/>
    </source>
</evidence>
<evidence type="ECO:0000313" key="2">
    <source>
        <dbReference type="EMBL" id="GJJ06254.1"/>
    </source>
</evidence>
<feature type="compositionally biased region" description="Basic residues" evidence="1">
    <location>
        <begin position="244"/>
        <end position="253"/>
    </location>
</feature>
<feature type="compositionally biased region" description="Polar residues" evidence="1">
    <location>
        <begin position="114"/>
        <end position="143"/>
    </location>
</feature>
<dbReference type="EMBL" id="BPWL01000001">
    <property type="protein sequence ID" value="GJJ06254.1"/>
    <property type="molecule type" value="Genomic_DNA"/>
</dbReference>
<feature type="region of interest" description="Disordered" evidence="1">
    <location>
        <begin position="200"/>
        <end position="255"/>
    </location>
</feature>
<comment type="caution">
    <text evidence="2">The sequence shown here is derived from an EMBL/GenBank/DDBJ whole genome shotgun (WGS) entry which is preliminary data.</text>
</comment>
<protein>
    <submittedName>
        <fullName evidence="2">Uncharacterized protein</fullName>
    </submittedName>
</protein>
<feature type="region of interest" description="Disordered" evidence="1">
    <location>
        <begin position="268"/>
        <end position="315"/>
    </location>
</feature>
<organism evidence="2 3">
    <name type="scientific">Clathrus columnatus</name>
    <dbReference type="NCBI Taxonomy" id="1419009"/>
    <lineage>
        <taxon>Eukaryota</taxon>
        <taxon>Fungi</taxon>
        <taxon>Dikarya</taxon>
        <taxon>Basidiomycota</taxon>
        <taxon>Agaricomycotina</taxon>
        <taxon>Agaricomycetes</taxon>
        <taxon>Phallomycetidae</taxon>
        <taxon>Phallales</taxon>
        <taxon>Clathraceae</taxon>
        <taxon>Clathrus</taxon>
    </lineage>
</organism>
<feature type="compositionally biased region" description="Polar residues" evidence="1">
    <location>
        <begin position="225"/>
        <end position="237"/>
    </location>
</feature>
<gene>
    <name evidence="2" type="ORF">Clacol_000445</name>
</gene>
<feature type="compositionally biased region" description="Pro residues" evidence="1">
    <location>
        <begin position="69"/>
        <end position="83"/>
    </location>
</feature>
<name>A0AAV4ZWL4_9AGAM</name>
<dbReference type="Proteomes" id="UP001050691">
    <property type="component" value="Unassembled WGS sequence"/>
</dbReference>
<proteinExistence type="predicted"/>
<feature type="compositionally biased region" description="Polar residues" evidence="1">
    <location>
        <begin position="268"/>
        <end position="285"/>
    </location>
</feature>
<evidence type="ECO:0000313" key="3">
    <source>
        <dbReference type="Proteomes" id="UP001050691"/>
    </source>
</evidence>
<feature type="compositionally biased region" description="Basic and acidic residues" evidence="1">
    <location>
        <begin position="148"/>
        <end position="161"/>
    </location>
</feature>
<feature type="region of interest" description="Disordered" evidence="1">
    <location>
        <begin position="27"/>
        <end position="165"/>
    </location>
</feature>
<reference evidence="2" key="1">
    <citation type="submission" date="2021-10" db="EMBL/GenBank/DDBJ databases">
        <title>De novo Genome Assembly of Clathrus columnatus (Basidiomycota, Fungi) Using Illumina and Nanopore Sequence Data.</title>
        <authorList>
            <person name="Ogiso-Tanaka E."/>
            <person name="Itagaki H."/>
            <person name="Hosoya T."/>
            <person name="Hosaka K."/>
        </authorList>
    </citation>
    <scope>NUCLEOTIDE SEQUENCE</scope>
    <source>
        <strain evidence="2">MO-923</strain>
    </source>
</reference>
<sequence length="315" mass="34641">MVTISEKQLSIYSSPISQFSSCRVSSPRVVYEDVGSRRNQRQSSRGLISEDFTALRDPFASPTRVGPSPKSPEPYSPVTPPATPQALRTSIVVPLPTPPQRTHSPPRHKKARVKTSSSHHVPSSCRFTNSSVGKKISSQSLQPLQVADDAKEVQEENKPNEDSFFLNDEALLSQILLHTLTMEAASPTSVPRAIHHSNSLSSYQESSLSDGKRLSTAAASRIRKNNSSMQTICTNDTTSERTPSRKRHSRSRYKTQYSTECLGMRRNTSGSASAFRSSGTDSGSVVTDILPRGKKQHETAAIPSEERGSCWWDEP</sequence>
<feature type="compositionally biased region" description="Basic residues" evidence="1">
    <location>
        <begin position="104"/>
        <end position="113"/>
    </location>
</feature>
<keyword evidence="3" id="KW-1185">Reference proteome</keyword>